<comment type="subcellular location">
    <subcellularLocation>
        <location evidence="1 5">Cytoplasm</location>
    </subcellularLocation>
</comment>
<evidence type="ECO:0000256" key="2">
    <source>
        <dbReference type="ARBA" id="ARBA00009695"/>
    </source>
</evidence>
<evidence type="ECO:0000256" key="4">
    <source>
        <dbReference type="ARBA" id="ARBA00022490"/>
    </source>
</evidence>
<dbReference type="GO" id="GO:0006282">
    <property type="term" value="P:regulation of DNA repair"/>
    <property type="evidence" value="ECO:0007669"/>
    <property type="project" value="UniProtKB-UniRule"/>
</dbReference>
<gene>
    <name evidence="5" type="primary">recX</name>
    <name evidence="8" type="ORF">ISF6_2269</name>
</gene>
<evidence type="ECO:0000256" key="3">
    <source>
        <dbReference type="ARBA" id="ARBA00018111"/>
    </source>
</evidence>
<dbReference type="InterPro" id="IPR053925">
    <property type="entry name" value="RecX_HTH_3rd"/>
</dbReference>
<evidence type="ECO:0000256" key="6">
    <source>
        <dbReference type="SAM" id="MobiDB-lite"/>
    </source>
</evidence>
<comment type="similarity">
    <text evidence="2 5">Belongs to the RecX family.</text>
</comment>
<accession>A0A0K8P1L5</accession>
<reference evidence="8 9" key="2">
    <citation type="journal article" date="2016" name="Science">
        <title>A bacterium that degrades and assimilates poly(ethylene terephthalate).</title>
        <authorList>
            <person name="Yoshida S."/>
            <person name="Hiraga K."/>
            <person name="Takehana T."/>
            <person name="Taniguchi I."/>
            <person name="Yamaji H."/>
            <person name="Maeda Y."/>
            <person name="Toyohara K."/>
            <person name="Miyamoto K."/>
            <person name="Kimura Y."/>
            <person name="Oda K."/>
        </authorList>
    </citation>
    <scope>NUCLEOTIDE SEQUENCE [LARGE SCALE GENOMIC DNA]</scope>
    <source>
        <strain evidence="9">NBRC 110686 / TISTR 2288 / 201-F6</strain>
    </source>
</reference>
<evidence type="ECO:0000313" key="8">
    <source>
        <dbReference type="EMBL" id="GAP36429.1"/>
    </source>
</evidence>
<feature type="region of interest" description="Disordered" evidence="6">
    <location>
        <begin position="29"/>
        <end position="59"/>
    </location>
</feature>
<proteinExistence type="inferred from homology"/>
<dbReference type="InterPro" id="IPR003783">
    <property type="entry name" value="Regulatory_RecX"/>
</dbReference>
<sequence length="203" mass="22251">MSPSRSPLSLRARAVAWLAQRDHSEAELRAKLQRAQQQERQQQQQLDEDGAARRADPALDVDPAQAIDDVFSWLRSRGYLDDRRFVASRIAARQSQRGLAKIRHELGRHGLSLADDDAALLRGSEFERALALWQRRFGVAATEPREAARQARFLAGRGFGGDTVRRVLRQAGSGDALAGEAPAHDGPEASRTGPGAGTDLPED</sequence>
<feature type="compositionally biased region" description="Low complexity" evidence="6">
    <location>
        <begin position="33"/>
        <end position="45"/>
    </location>
</feature>
<dbReference type="HAMAP" id="MF_01114">
    <property type="entry name" value="RecX"/>
    <property type="match status" value="1"/>
</dbReference>
<feature type="region of interest" description="Disordered" evidence="6">
    <location>
        <begin position="170"/>
        <end position="203"/>
    </location>
</feature>
<dbReference type="Gene3D" id="1.10.10.10">
    <property type="entry name" value="Winged helix-like DNA-binding domain superfamily/Winged helix DNA-binding domain"/>
    <property type="match status" value="2"/>
</dbReference>
<dbReference type="AlphaFoldDB" id="A0A0K8P1L5"/>
<dbReference type="STRING" id="1547922.ISF6_2269"/>
<name>A0A0K8P1L5_PISS1</name>
<protein>
    <recommendedName>
        <fullName evidence="3 5">Regulatory protein RecX</fullName>
    </recommendedName>
</protein>
<dbReference type="PANTHER" id="PTHR33602:SF1">
    <property type="entry name" value="REGULATORY PROTEIN RECX FAMILY PROTEIN"/>
    <property type="match status" value="1"/>
</dbReference>
<comment type="caution">
    <text evidence="8">The sequence shown here is derived from an EMBL/GenBank/DDBJ whole genome shotgun (WGS) entry which is preliminary data.</text>
</comment>
<comment type="function">
    <text evidence="5">Modulates RecA activity.</text>
</comment>
<evidence type="ECO:0000313" key="9">
    <source>
        <dbReference type="Proteomes" id="UP000037660"/>
    </source>
</evidence>
<dbReference type="Pfam" id="PF21981">
    <property type="entry name" value="RecX_HTH3"/>
    <property type="match status" value="1"/>
</dbReference>
<dbReference type="Proteomes" id="UP000037660">
    <property type="component" value="Unassembled WGS sequence"/>
</dbReference>
<keyword evidence="4 5" id="KW-0963">Cytoplasm</keyword>
<evidence type="ECO:0000259" key="7">
    <source>
        <dbReference type="Pfam" id="PF21981"/>
    </source>
</evidence>
<evidence type="ECO:0000256" key="1">
    <source>
        <dbReference type="ARBA" id="ARBA00004496"/>
    </source>
</evidence>
<organism evidence="8 9">
    <name type="scientific">Piscinibacter sakaiensis</name>
    <name type="common">Ideonella sakaiensis</name>
    <dbReference type="NCBI Taxonomy" id="1547922"/>
    <lineage>
        <taxon>Bacteria</taxon>
        <taxon>Pseudomonadati</taxon>
        <taxon>Pseudomonadota</taxon>
        <taxon>Betaproteobacteria</taxon>
        <taxon>Burkholderiales</taxon>
        <taxon>Sphaerotilaceae</taxon>
        <taxon>Piscinibacter</taxon>
    </lineage>
</organism>
<dbReference type="GO" id="GO:0005737">
    <property type="term" value="C:cytoplasm"/>
    <property type="evidence" value="ECO:0007669"/>
    <property type="project" value="UniProtKB-SubCell"/>
</dbReference>
<evidence type="ECO:0000256" key="5">
    <source>
        <dbReference type="HAMAP-Rule" id="MF_01114"/>
    </source>
</evidence>
<dbReference type="OrthoDB" id="5295441at2"/>
<keyword evidence="9" id="KW-1185">Reference proteome</keyword>
<dbReference type="PANTHER" id="PTHR33602">
    <property type="entry name" value="REGULATORY PROTEIN RECX FAMILY PROTEIN"/>
    <property type="match status" value="1"/>
</dbReference>
<reference evidence="9" key="1">
    <citation type="submission" date="2015-07" db="EMBL/GenBank/DDBJ databases">
        <title>Discovery of a poly(ethylene terephthalate assimilation.</title>
        <authorList>
            <person name="Yoshida S."/>
            <person name="Hiraga K."/>
            <person name="Takehana T."/>
            <person name="Taniguchi I."/>
            <person name="Yamaji H."/>
            <person name="Maeda Y."/>
            <person name="Toyohara K."/>
            <person name="Miyamoto K."/>
            <person name="Kimura Y."/>
            <person name="Oda K."/>
        </authorList>
    </citation>
    <scope>NUCLEOTIDE SEQUENCE [LARGE SCALE GENOMIC DNA]</scope>
    <source>
        <strain evidence="9">NBRC 110686 / TISTR 2288 / 201-F6</strain>
    </source>
</reference>
<dbReference type="InterPro" id="IPR036388">
    <property type="entry name" value="WH-like_DNA-bd_sf"/>
</dbReference>
<feature type="domain" description="RecX third three-helical" evidence="7">
    <location>
        <begin position="125"/>
        <end position="168"/>
    </location>
</feature>
<dbReference type="RefSeq" id="WP_054020422.1">
    <property type="nucleotide sequence ID" value="NZ_BBYR01000035.1"/>
</dbReference>
<dbReference type="EMBL" id="BBYR01000035">
    <property type="protein sequence ID" value="GAP36429.1"/>
    <property type="molecule type" value="Genomic_DNA"/>
</dbReference>